<evidence type="ECO:0000313" key="1">
    <source>
        <dbReference type="EMBL" id="KAJ8869772.1"/>
    </source>
</evidence>
<evidence type="ECO:0000313" key="2">
    <source>
        <dbReference type="Proteomes" id="UP001159363"/>
    </source>
</evidence>
<gene>
    <name evidence="1" type="ORF">PR048_028780</name>
</gene>
<keyword evidence="2" id="KW-1185">Reference proteome</keyword>
<name>A0ABQ9GE69_9NEOP</name>
<protein>
    <submittedName>
        <fullName evidence="1">Uncharacterized protein</fullName>
    </submittedName>
</protein>
<organism evidence="1 2">
    <name type="scientific">Dryococelus australis</name>
    <dbReference type="NCBI Taxonomy" id="614101"/>
    <lineage>
        <taxon>Eukaryota</taxon>
        <taxon>Metazoa</taxon>
        <taxon>Ecdysozoa</taxon>
        <taxon>Arthropoda</taxon>
        <taxon>Hexapoda</taxon>
        <taxon>Insecta</taxon>
        <taxon>Pterygota</taxon>
        <taxon>Neoptera</taxon>
        <taxon>Polyneoptera</taxon>
        <taxon>Phasmatodea</taxon>
        <taxon>Verophasmatodea</taxon>
        <taxon>Anareolatae</taxon>
        <taxon>Phasmatidae</taxon>
        <taxon>Eurycanthinae</taxon>
        <taxon>Dryococelus</taxon>
    </lineage>
</organism>
<reference evidence="1 2" key="1">
    <citation type="submission" date="2023-02" db="EMBL/GenBank/DDBJ databases">
        <title>LHISI_Scaffold_Assembly.</title>
        <authorList>
            <person name="Stuart O.P."/>
            <person name="Cleave R."/>
            <person name="Magrath M.J.L."/>
            <person name="Mikheyev A.S."/>
        </authorList>
    </citation>
    <scope>NUCLEOTIDE SEQUENCE [LARGE SCALE GENOMIC DNA]</scope>
    <source>
        <strain evidence="1">Daus_M_001</strain>
        <tissue evidence="1">Leg muscle</tissue>
    </source>
</reference>
<accession>A0ABQ9GE69</accession>
<proteinExistence type="predicted"/>
<comment type="caution">
    <text evidence="1">The sequence shown here is derived from an EMBL/GenBank/DDBJ whole genome shotgun (WGS) entry which is preliminary data.</text>
</comment>
<dbReference type="Proteomes" id="UP001159363">
    <property type="component" value="Chromosome 12"/>
</dbReference>
<dbReference type="EMBL" id="JARBHB010000013">
    <property type="protein sequence ID" value="KAJ8869772.1"/>
    <property type="molecule type" value="Genomic_DNA"/>
</dbReference>
<sequence>MRDGATVAERLACSPPTKAIRVQSAAGSLRIFAYGNRGGRCRWSAGFLGVLPFSPPFNSGAALYPLQPPSSALKTSMLSRPNLFTHSLKTLTACSALLPSTIHRLEVHELQQIRCLTAETPKTQAADSLCTGPTTSILYVYMSSIMGTGIEQIRMLRLQTSRVLTTVQYGIPFNAATIELIVHPVVTCALSISPRRRNSRPCSFVRPPHHLLLGATADTPPMPGCTNIFPDSRSNDPSSEPGSSLILVPITNNPTQHDLVCLIAGSKWRNGQTVTAAVRDQHSLLGDVPRRHTPYCRDEYFHSTRVIIAAPLSLLPTSVHRVSCVSPTPSPNDEKLQIPTSAREHRLSLSMRLIAGSRRGGVQVAACTTYVHPEVSGRHLRRFSSPSEEVGVGGTPDWSVGNLTNLIIGLMPLGRAGGGRHYLESCCFEARCRGEAGVSSKASPLRFGPPFILFPSRGDEDERRCTPVGS</sequence>